<feature type="transmembrane region" description="Helical" evidence="1">
    <location>
        <begin position="68"/>
        <end position="85"/>
    </location>
</feature>
<dbReference type="RefSeq" id="WP_188124255.1">
    <property type="nucleotide sequence ID" value="NZ_BOMP01000187.1"/>
</dbReference>
<feature type="transmembrane region" description="Helical" evidence="1">
    <location>
        <begin position="40"/>
        <end position="62"/>
    </location>
</feature>
<comment type="caution">
    <text evidence="3">The sequence shown here is derived from an EMBL/GenBank/DDBJ whole genome shotgun (WGS) entry which is preliminary data.</text>
</comment>
<organism evidence="3 4">
    <name type="scientific">Actinoplanes lobatus</name>
    <dbReference type="NCBI Taxonomy" id="113568"/>
    <lineage>
        <taxon>Bacteria</taxon>
        <taxon>Bacillati</taxon>
        <taxon>Actinomycetota</taxon>
        <taxon>Actinomycetes</taxon>
        <taxon>Micromonosporales</taxon>
        <taxon>Micromonosporaceae</taxon>
        <taxon>Actinoplanes</taxon>
    </lineage>
</organism>
<evidence type="ECO:0000313" key="3">
    <source>
        <dbReference type="EMBL" id="MBB4752393.1"/>
    </source>
</evidence>
<evidence type="ECO:0000313" key="5">
    <source>
        <dbReference type="Proteomes" id="UP000631312"/>
    </source>
</evidence>
<feature type="transmembrane region" description="Helical" evidence="1">
    <location>
        <begin position="6"/>
        <end position="28"/>
    </location>
</feature>
<proteinExistence type="predicted"/>
<keyword evidence="1" id="KW-0472">Membrane</keyword>
<gene>
    <name evidence="2" type="ORF">Alo02nite_90020</name>
    <name evidence="3" type="ORF">BJ964_006554</name>
</gene>
<dbReference type="EMBL" id="BOMP01000187">
    <property type="protein sequence ID" value="GIE46104.1"/>
    <property type="molecule type" value="Genomic_DNA"/>
</dbReference>
<dbReference type="Proteomes" id="UP000631312">
    <property type="component" value="Unassembled WGS sequence"/>
</dbReference>
<protein>
    <submittedName>
        <fullName evidence="3">Putative exporter of polyketide antibiotics</fullName>
    </submittedName>
</protein>
<keyword evidence="1" id="KW-1133">Transmembrane helix</keyword>
<evidence type="ECO:0000313" key="2">
    <source>
        <dbReference type="EMBL" id="GIE46104.1"/>
    </source>
</evidence>
<accession>A0A7W7HKT6</accession>
<name>A0A7W7HKT6_9ACTN</name>
<evidence type="ECO:0000313" key="4">
    <source>
        <dbReference type="Proteomes" id="UP000590511"/>
    </source>
</evidence>
<reference evidence="3 4" key="1">
    <citation type="submission" date="2020-08" db="EMBL/GenBank/DDBJ databases">
        <title>Sequencing the genomes of 1000 actinobacteria strains.</title>
        <authorList>
            <person name="Klenk H.-P."/>
        </authorList>
    </citation>
    <scope>NUCLEOTIDE SEQUENCE [LARGE SCALE GENOMIC DNA]</scope>
    <source>
        <strain evidence="3 4">DSM 43150</strain>
    </source>
</reference>
<dbReference type="EMBL" id="JACHNC010000001">
    <property type="protein sequence ID" value="MBB4752393.1"/>
    <property type="molecule type" value="Genomic_DNA"/>
</dbReference>
<reference evidence="2 5" key="2">
    <citation type="submission" date="2021-01" db="EMBL/GenBank/DDBJ databases">
        <title>Whole genome shotgun sequence of Actinoplanes lobatus NBRC 12513.</title>
        <authorList>
            <person name="Komaki H."/>
            <person name="Tamura T."/>
        </authorList>
    </citation>
    <scope>NUCLEOTIDE SEQUENCE [LARGE SCALE GENOMIC DNA]</scope>
    <source>
        <strain evidence="2 5">NBRC 12513</strain>
    </source>
</reference>
<keyword evidence="5" id="KW-1185">Reference proteome</keyword>
<dbReference type="AlphaFoldDB" id="A0A7W7HKT6"/>
<dbReference type="Proteomes" id="UP000590511">
    <property type="component" value="Unassembled WGS sequence"/>
</dbReference>
<keyword evidence="1" id="KW-0812">Transmembrane</keyword>
<evidence type="ECO:0000256" key="1">
    <source>
        <dbReference type="SAM" id="Phobius"/>
    </source>
</evidence>
<sequence>MLERLLIPTVGAAALLALGGGLLGVGYGATIGDASQGLRIAGTALVYWPAVMVLTGLAVLLFGYLPRVAIPVTWGVVAALCIVMADR</sequence>